<dbReference type="RefSeq" id="WP_201176714.1">
    <property type="nucleotide sequence ID" value="NZ_JAEPWM010000012.1"/>
</dbReference>
<organism evidence="1 2">
    <name type="scientific">Ramlibacter ginsenosidimutans</name>
    <dbReference type="NCBI Taxonomy" id="502333"/>
    <lineage>
        <taxon>Bacteria</taxon>
        <taxon>Pseudomonadati</taxon>
        <taxon>Pseudomonadota</taxon>
        <taxon>Betaproteobacteria</taxon>
        <taxon>Burkholderiales</taxon>
        <taxon>Comamonadaceae</taxon>
        <taxon>Ramlibacter</taxon>
    </lineage>
</organism>
<dbReference type="AlphaFoldDB" id="A0A934TWS3"/>
<dbReference type="Proteomes" id="UP000630528">
    <property type="component" value="Unassembled WGS sequence"/>
</dbReference>
<name>A0A934TWS3_9BURK</name>
<protein>
    <submittedName>
        <fullName evidence="1">Uncharacterized protein</fullName>
    </submittedName>
</protein>
<dbReference type="EMBL" id="JAEPWM010000012">
    <property type="protein sequence ID" value="MBK6008805.1"/>
    <property type="molecule type" value="Genomic_DNA"/>
</dbReference>
<reference evidence="1" key="1">
    <citation type="journal article" date="2012" name="J. Microbiol. Biotechnol.">
        <title>Ramlibacter ginsenosidimutans sp. nov., with ginsenoside-converting activity.</title>
        <authorList>
            <person name="Wang L."/>
            <person name="An D.S."/>
            <person name="Kim S.G."/>
            <person name="Jin F.X."/>
            <person name="Kim S.C."/>
            <person name="Lee S.T."/>
            <person name="Im W.T."/>
        </authorList>
    </citation>
    <scope>NUCLEOTIDE SEQUENCE</scope>
    <source>
        <strain evidence="1">KACC 17527</strain>
    </source>
</reference>
<reference evidence="1" key="2">
    <citation type="submission" date="2021-01" db="EMBL/GenBank/DDBJ databases">
        <authorList>
            <person name="Kang M."/>
        </authorList>
    </citation>
    <scope>NUCLEOTIDE SEQUENCE</scope>
    <source>
        <strain evidence="1">KACC 17527</strain>
    </source>
</reference>
<evidence type="ECO:0000313" key="1">
    <source>
        <dbReference type="EMBL" id="MBK6008805.1"/>
    </source>
</evidence>
<accession>A0A934TWS3</accession>
<comment type="caution">
    <text evidence="1">The sequence shown here is derived from an EMBL/GenBank/DDBJ whole genome shotgun (WGS) entry which is preliminary data.</text>
</comment>
<keyword evidence="2" id="KW-1185">Reference proteome</keyword>
<gene>
    <name evidence="1" type="ORF">JJB11_22135</name>
</gene>
<evidence type="ECO:0000313" key="2">
    <source>
        <dbReference type="Proteomes" id="UP000630528"/>
    </source>
</evidence>
<sequence>MYSSFDPANAELFLAPYLTSERKEGFLKELKQFPPKRIYTTINDPDPLQGDGWVGCTVVRFEDGKRDQIKGVVVTNSCDVAGDNKRATPVNLSFAPILLLHKYHDLIEKGLGKQAADDHVREVREQKISSIFYLPDTGDLGGESIVLLDVVHTIPLSAFQKEERKARLFSLSDVGFWLFLFKLSFHFCRFHENVDRSPSQQQGAVG</sequence>
<proteinExistence type="predicted"/>